<sequence length="190" mass="19021">MKLLAVVASAVTAVAAADSLPPCSSATDTAITDSLSNGNATACATAVLSSLQTPTHNATVSDFFLNKVTSSIAKAATTNKNCNWWYDGLSAIFKAAGECQFSELPAATLASYTFAEFLQFTNADLANKSTTAPVPATTSSTPVTTVTPSSTATPSTSSPAATTKAPASTAMAISATSVIAVAAVLASALW</sequence>
<evidence type="ECO:0000256" key="1">
    <source>
        <dbReference type="SAM" id="MobiDB-lite"/>
    </source>
</evidence>
<dbReference type="AlphaFoldDB" id="A0A0A7CNN9"/>
<feature type="region of interest" description="Disordered" evidence="1">
    <location>
        <begin position="131"/>
        <end position="161"/>
    </location>
</feature>
<keyword evidence="2" id="KW-0732">Signal</keyword>
<accession>A0A0A7CNN9</accession>
<evidence type="ECO:0000313" key="3">
    <source>
        <dbReference type="EMBL" id="AIG56176.1"/>
    </source>
</evidence>
<evidence type="ECO:0000256" key="2">
    <source>
        <dbReference type="SAM" id="SignalP"/>
    </source>
</evidence>
<protein>
    <submittedName>
        <fullName evidence="3">Secreted protein</fullName>
    </submittedName>
</protein>
<name>A0A0A7CNN9_ACHHY</name>
<proteinExistence type="predicted"/>
<feature type="signal peptide" evidence="2">
    <location>
        <begin position="1"/>
        <end position="16"/>
    </location>
</feature>
<feature type="chain" id="PRO_5002027439" evidence="2">
    <location>
        <begin position="17"/>
        <end position="190"/>
    </location>
</feature>
<organism evidence="3">
    <name type="scientific">Achlya hypogyna</name>
    <name type="common">Oomycete</name>
    <name type="synonym">Protoachlya hypogyna</name>
    <dbReference type="NCBI Taxonomy" id="1202772"/>
    <lineage>
        <taxon>Eukaryota</taxon>
        <taxon>Sar</taxon>
        <taxon>Stramenopiles</taxon>
        <taxon>Oomycota</taxon>
        <taxon>Saprolegniomycetes</taxon>
        <taxon>Saprolegniales</taxon>
        <taxon>Achlyaceae</taxon>
        <taxon>Achlya</taxon>
    </lineage>
</organism>
<dbReference type="EMBL" id="KM038715">
    <property type="protein sequence ID" value="AIG56176.1"/>
    <property type="molecule type" value="Genomic_DNA"/>
</dbReference>
<reference evidence="3" key="1">
    <citation type="journal article" date="2014" name="Genome Biol. Evol.">
        <title>The secreted proteins of Achlya hypogyna and Thraustotheca clavata identify the ancestral oomycete secretome and reveal gene acquisitions by horizontal gene transfer.</title>
        <authorList>
            <person name="Misner I."/>
            <person name="Blouin N."/>
            <person name="Leonard G."/>
            <person name="Richards T.A."/>
            <person name="Lane C.E."/>
        </authorList>
    </citation>
    <scope>NUCLEOTIDE SEQUENCE</scope>
    <source>
        <strain evidence="3">ATCC 48635</strain>
    </source>
</reference>